<dbReference type="EMBL" id="CP047045">
    <property type="protein sequence ID" value="QGZ95769.1"/>
    <property type="molecule type" value="Genomic_DNA"/>
</dbReference>
<keyword evidence="2" id="KW-1185">Reference proteome</keyword>
<proteinExistence type="predicted"/>
<dbReference type="AlphaFoldDB" id="A0A6I6MM63"/>
<dbReference type="KEGG" id="tsv:DSM104635_02620"/>
<evidence type="ECO:0000313" key="2">
    <source>
        <dbReference type="Proteomes" id="UP000431269"/>
    </source>
</evidence>
<protein>
    <submittedName>
        <fullName evidence="1">Uncharacterized protein</fullName>
    </submittedName>
</protein>
<evidence type="ECO:0000313" key="1">
    <source>
        <dbReference type="EMBL" id="QGZ95769.1"/>
    </source>
</evidence>
<gene>
    <name evidence="1" type="ORF">DSM104635_02620</name>
</gene>
<accession>A0A6I6MM63</accession>
<dbReference type="Proteomes" id="UP000431269">
    <property type="component" value="Chromosome"/>
</dbReference>
<dbReference type="RefSeq" id="WP_267129029.1">
    <property type="nucleotide sequence ID" value="NZ_CP047045.1"/>
</dbReference>
<organism evidence="1 2">
    <name type="scientific">Terricaulis silvestris</name>
    <dbReference type="NCBI Taxonomy" id="2686094"/>
    <lineage>
        <taxon>Bacteria</taxon>
        <taxon>Pseudomonadati</taxon>
        <taxon>Pseudomonadota</taxon>
        <taxon>Alphaproteobacteria</taxon>
        <taxon>Caulobacterales</taxon>
        <taxon>Caulobacteraceae</taxon>
        <taxon>Terricaulis</taxon>
    </lineage>
</organism>
<reference evidence="2" key="1">
    <citation type="submission" date="2019-12" db="EMBL/GenBank/DDBJ databases">
        <title>Complete genome of Terracaulis silvestris 0127_4.</title>
        <authorList>
            <person name="Vieira S."/>
            <person name="Riedel T."/>
            <person name="Sproer C."/>
            <person name="Pascual J."/>
            <person name="Boedeker C."/>
            <person name="Overmann J."/>
        </authorList>
    </citation>
    <scope>NUCLEOTIDE SEQUENCE [LARGE SCALE GENOMIC DNA]</scope>
    <source>
        <strain evidence="2">0127_4</strain>
    </source>
</reference>
<name>A0A6I6MM63_9CAUL</name>
<sequence>MLCRWKPSTQIAVIVAIVAATGVSSNQHEPHTPIVAIEETAQ</sequence>